<dbReference type="OrthoDB" id="10263972at2759"/>
<evidence type="ECO:0000256" key="2">
    <source>
        <dbReference type="ARBA" id="ARBA00022670"/>
    </source>
</evidence>
<dbReference type="FunCoup" id="E9FW36">
    <property type="interactions" value="300"/>
</dbReference>
<dbReference type="eggNOG" id="KOG1543">
    <property type="taxonomic scope" value="Eukaryota"/>
</dbReference>
<dbReference type="AlphaFoldDB" id="E9FW36"/>
<dbReference type="InterPro" id="IPR039417">
    <property type="entry name" value="Peptidase_C1A_papain-like"/>
</dbReference>
<dbReference type="SUPFAM" id="SSF54001">
    <property type="entry name" value="Cysteine proteinases"/>
    <property type="match status" value="1"/>
</dbReference>
<evidence type="ECO:0000256" key="1">
    <source>
        <dbReference type="ARBA" id="ARBA00008455"/>
    </source>
</evidence>
<evidence type="ECO:0000256" key="4">
    <source>
        <dbReference type="ARBA" id="ARBA00022807"/>
    </source>
</evidence>
<dbReference type="Gene3D" id="3.90.70.10">
    <property type="entry name" value="Cysteine proteinases"/>
    <property type="match status" value="1"/>
</dbReference>
<dbReference type="Proteomes" id="UP000000305">
    <property type="component" value="Unassembled WGS sequence"/>
</dbReference>
<dbReference type="SMART" id="SM00645">
    <property type="entry name" value="Pept_C1"/>
    <property type="match status" value="1"/>
</dbReference>
<feature type="domain" description="Peptidase C1A papain C-terminal" evidence="8">
    <location>
        <begin position="119"/>
        <end position="333"/>
    </location>
</feature>
<dbReference type="PROSITE" id="PS00639">
    <property type="entry name" value="THIOL_PROTEASE_HIS"/>
    <property type="match status" value="1"/>
</dbReference>
<dbReference type="InterPro" id="IPR013128">
    <property type="entry name" value="Peptidase_C1A"/>
</dbReference>
<keyword evidence="4" id="KW-0788">Thiol protease</keyword>
<dbReference type="FunFam" id="3.90.70.10:FF:000332">
    <property type="entry name" value="Cathepsin L1"/>
    <property type="match status" value="1"/>
</dbReference>
<evidence type="ECO:0000259" key="8">
    <source>
        <dbReference type="SMART" id="SM00645"/>
    </source>
</evidence>
<feature type="domain" description="Cathepsin propeptide inhibitor" evidence="9">
    <location>
        <begin position="35"/>
        <end position="92"/>
    </location>
</feature>
<evidence type="ECO:0008006" key="12">
    <source>
        <dbReference type="Google" id="ProtNLM"/>
    </source>
</evidence>
<dbReference type="SMART" id="SM00848">
    <property type="entry name" value="Inhibitor_I29"/>
    <property type="match status" value="1"/>
</dbReference>
<dbReference type="InParanoid" id="E9FW36"/>
<dbReference type="GO" id="GO:0005615">
    <property type="term" value="C:extracellular space"/>
    <property type="evidence" value="ECO:0000318"/>
    <property type="project" value="GO_Central"/>
</dbReference>
<dbReference type="PANTHER" id="PTHR12411">
    <property type="entry name" value="CYSTEINE PROTEASE FAMILY C1-RELATED"/>
    <property type="match status" value="1"/>
</dbReference>
<dbReference type="KEGG" id="dpx:DAPPUDRAFT_304724"/>
<dbReference type="EMBL" id="GL732525">
    <property type="protein sequence ID" value="EFX88652.1"/>
    <property type="molecule type" value="Genomic_DNA"/>
</dbReference>
<comment type="similarity">
    <text evidence="1">Belongs to the peptidase C1 family.</text>
</comment>
<keyword evidence="3" id="KW-0378">Hydrolase</keyword>
<feature type="signal peptide" evidence="7">
    <location>
        <begin position="1"/>
        <end position="17"/>
    </location>
</feature>
<dbReference type="Pfam" id="PF08246">
    <property type="entry name" value="Inhibitor_I29"/>
    <property type="match status" value="1"/>
</dbReference>
<dbReference type="GO" id="GO:0005764">
    <property type="term" value="C:lysosome"/>
    <property type="evidence" value="ECO:0000318"/>
    <property type="project" value="GO_Central"/>
</dbReference>
<keyword evidence="11" id="KW-1185">Reference proteome</keyword>
<dbReference type="InterPro" id="IPR025661">
    <property type="entry name" value="Pept_asp_AS"/>
</dbReference>
<dbReference type="GO" id="GO:0051603">
    <property type="term" value="P:proteolysis involved in protein catabolic process"/>
    <property type="evidence" value="ECO:0000318"/>
    <property type="project" value="GO_Central"/>
</dbReference>
<dbReference type="InterPro" id="IPR013201">
    <property type="entry name" value="Prot_inhib_I29"/>
</dbReference>
<dbReference type="PRINTS" id="PR00705">
    <property type="entry name" value="PAPAIN"/>
</dbReference>
<feature type="chain" id="PRO_5018611087" description="Peptidase C1A papain C-terminal domain-containing protein" evidence="7">
    <location>
        <begin position="18"/>
        <end position="336"/>
    </location>
</feature>
<sequence length="336" mass="37587">MKLQALILFATLAAAVAQEFLQEEENRDANEDSEWELYKAKHKKRFKNKDREKMRKNTFVENNRGIKKHNQAGKSTYKLQPNQFADWSEAELEQLKGEIDTDNEIPAPVVSGDILRQAVPDAVDYRKSHCLAKVKYQGGCGSCYTFASTTPIEYQRCMKTGTLVTLSEENLIDCSQKYGNAGCNGGLALRSWNYVKDVGLNTEEAYPYQGEETMCEYSASNYGGNVTTWAYATRTNDEEAIKVVVAKYGPVAVSVDASNWDFYSSGIFSSPTCSNTTTNHAVVIVGYGKDTKTRKDFWIVRNSWGPEWGEGGYINLERGVNMCAISKRAVFPTSGF</sequence>
<gene>
    <name evidence="10" type="ORF">DAPPUDRAFT_304724</name>
</gene>
<evidence type="ECO:0000256" key="7">
    <source>
        <dbReference type="SAM" id="SignalP"/>
    </source>
</evidence>
<evidence type="ECO:0000256" key="5">
    <source>
        <dbReference type="ARBA" id="ARBA00023145"/>
    </source>
</evidence>
<keyword evidence="2" id="KW-0645">Protease</keyword>
<organism evidence="10 11">
    <name type="scientific">Daphnia pulex</name>
    <name type="common">Water flea</name>
    <dbReference type="NCBI Taxonomy" id="6669"/>
    <lineage>
        <taxon>Eukaryota</taxon>
        <taxon>Metazoa</taxon>
        <taxon>Ecdysozoa</taxon>
        <taxon>Arthropoda</taxon>
        <taxon>Crustacea</taxon>
        <taxon>Branchiopoda</taxon>
        <taxon>Diplostraca</taxon>
        <taxon>Cladocera</taxon>
        <taxon>Anomopoda</taxon>
        <taxon>Daphniidae</taxon>
        <taxon>Daphnia</taxon>
    </lineage>
</organism>
<accession>E9FW36</accession>
<dbReference type="PhylomeDB" id="E9FW36"/>
<dbReference type="GO" id="GO:0004197">
    <property type="term" value="F:cysteine-type endopeptidase activity"/>
    <property type="evidence" value="ECO:0000318"/>
    <property type="project" value="GO_Central"/>
</dbReference>
<reference evidence="10 11" key="1">
    <citation type="journal article" date="2011" name="Science">
        <title>The ecoresponsive genome of Daphnia pulex.</title>
        <authorList>
            <person name="Colbourne J.K."/>
            <person name="Pfrender M.E."/>
            <person name="Gilbert D."/>
            <person name="Thomas W.K."/>
            <person name="Tucker A."/>
            <person name="Oakley T.H."/>
            <person name="Tokishita S."/>
            <person name="Aerts A."/>
            <person name="Arnold G.J."/>
            <person name="Basu M.K."/>
            <person name="Bauer D.J."/>
            <person name="Caceres C.E."/>
            <person name="Carmel L."/>
            <person name="Casola C."/>
            <person name="Choi J.H."/>
            <person name="Detter J.C."/>
            <person name="Dong Q."/>
            <person name="Dusheyko S."/>
            <person name="Eads B.D."/>
            <person name="Frohlich T."/>
            <person name="Geiler-Samerotte K.A."/>
            <person name="Gerlach D."/>
            <person name="Hatcher P."/>
            <person name="Jogdeo S."/>
            <person name="Krijgsveld J."/>
            <person name="Kriventseva E.V."/>
            <person name="Kultz D."/>
            <person name="Laforsch C."/>
            <person name="Lindquist E."/>
            <person name="Lopez J."/>
            <person name="Manak J.R."/>
            <person name="Muller J."/>
            <person name="Pangilinan J."/>
            <person name="Patwardhan R.P."/>
            <person name="Pitluck S."/>
            <person name="Pritham E.J."/>
            <person name="Rechtsteiner A."/>
            <person name="Rho M."/>
            <person name="Rogozin I.B."/>
            <person name="Sakarya O."/>
            <person name="Salamov A."/>
            <person name="Schaack S."/>
            <person name="Shapiro H."/>
            <person name="Shiga Y."/>
            <person name="Skalitzky C."/>
            <person name="Smith Z."/>
            <person name="Souvorov A."/>
            <person name="Sung W."/>
            <person name="Tang Z."/>
            <person name="Tsuchiya D."/>
            <person name="Tu H."/>
            <person name="Vos H."/>
            <person name="Wang M."/>
            <person name="Wolf Y.I."/>
            <person name="Yamagata H."/>
            <person name="Yamada T."/>
            <person name="Ye Y."/>
            <person name="Shaw J.R."/>
            <person name="Andrews J."/>
            <person name="Crease T.J."/>
            <person name="Tang H."/>
            <person name="Lucas S.M."/>
            <person name="Robertson H.M."/>
            <person name="Bork P."/>
            <person name="Koonin E.V."/>
            <person name="Zdobnov E.M."/>
            <person name="Grigoriev I.V."/>
            <person name="Lynch M."/>
            <person name="Boore J.L."/>
        </authorList>
    </citation>
    <scope>NUCLEOTIDE SEQUENCE [LARGE SCALE GENOMIC DNA]</scope>
</reference>
<evidence type="ECO:0000256" key="3">
    <source>
        <dbReference type="ARBA" id="ARBA00022801"/>
    </source>
</evidence>
<evidence type="ECO:0000256" key="6">
    <source>
        <dbReference type="ARBA" id="ARBA00023157"/>
    </source>
</evidence>
<evidence type="ECO:0000313" key="10">
    <source>
        <dbReference type="EMBL" id="EFX88652.1"/>
    </source>
</evidence>
<dbReference type="HOGENOM" id="CLU_012184_1_2_1"/>
<keyword evidence="6" id="KW-1015">Disulfide bond</keyword>
<dbReference type="InterPro" id="IPR000668">
    <property type="entry name" value="Peptidase_C1A_C"/>
</dbReference>
<dbReference type="STRING" id="6669.E9FW36"/>
<keyword evidence="7" id="KW-0732">Signal</keyword>
<dbReference type="OMA" id="EQWLMEN"/>
<dbReference type="InterPro" id="IPR025660">
    <property type="entry name" value="Pept_his_AS"/>
</dbReference>
<dbReference type="InterPro" id="IPR000169">
    <property type="entry name" value="Pept_cys_AS"/>
</dbReference>
<evidence type="ECO:0000259" key="9">
    <source>
        <dbReference type="SMART" id="SM00848"/>
    </source>
</evidence>
<dbReference type="InterPro" id="IPR038765">
    <property type="entry name" value="Papain-like_cys_pep_sf"/>
</dbReference>
<dbReference type="CDD" id="cd02248">
    <property type="entry name" value="Peptidase_C1A"/>
    <property type="match status" value="1"/>
</dbReference>
<dbReference type="PROSITE" id="PS00640">
    <property type="entry name" value="THIOL_PROTEASE_ASN"/>
    <property type="match status" value="1"/>
</dbReference>
<protein>
    <recommendedName>
        <fullName evidence="12">Peptidase C1A papain C-terminal domain-containing protein</fullName>
    </recommendedName>
</protein>
<name>E9FW36_DAPPU</name>
<proteinExistence type="inferred from homology"/>
<keyword evidence="5" id="KW-0865">Zymogen</keyword>
<evidence type="ECO:0000313" key="11">
    <source>
        <dbReference type="Proteomes" id="UP000000305"/>
    </source>
</evidence>
<dbReference type="Pfam" id="PF00112">
    <property type="entry name" value="Peptidase_C1"/>
    <property type="match status" value="1"/>
</dbReference>
<dbReference type="PROSITE" id="PS00139">
    <property type="entry name" value="THIOL_PROTEASE_CYS"/>
    <property type="match status" value="1"/>
</dbReference>